<comment type="similarity">
    <text evidence="3 6">Belongs to the LeuD family. LeuD type 2 subfamily.</text>
</comment>
<evidence type="ECO:0000259" key="10">
    <source>
        <dbReference type="Pfam" id="PF14821"/>
    </source>
</evidence>
<feature type="domain" description="Aconitase A/isopropylmalate dehydratase small subunit swivel" evidence="9">
    <location>
        <begin position="47"/>
        <end position="103"/>
    </location>
</feature>
<dbReference type="HAMAP" id="MF_01032">
    <property type="entry name" value="LeuD_type2"/>
    <property type="match status" value="1"/>
</dbReference>
<reference evidence="11 12" key="1">
    <citation type="submission" date="2019-03" db="EMBL/GenBank/DDBJ databases">
        <title>Genomic Encyclopedia of Type Strains, Phase IV (KMG-IV): sequencing the most valuable type-strain genomes for metagenomic binning, comparative biology and taxonomic classification.</title>
        <authorList>
            <person name="Goeker M."/>
        </authorList>
    </citation>
    <scope>NUCLEOTIDE SEQUENCE [LARGE SCALE GENOMIC DNA]</scope>
    <source>
        <strain evidence="11 12">DSM 29489</strain>
    </source>
</reference>
<feature type="modified residue" description="N6-(pyridoxal phosphate)lysine" evidence="7">
    <location>
        <position position="275"/>
    </location>
</feature>
<dbReference type="CDD" id="cd01577">
    <property type="entry name" value="IPMI_Swivel"/>
    <property type="match status" value="1"/>
</dbReference>
<dbReference type="GO" id="GO:0009088">
    <property type="term" value="P:threonine biosynthetic process"/>
    <property type="evidence" value="ECO:0007669"/>
    <property type="project" value="UniProtKB-UniRule"/>
</dbReference>
<dbReference type="Proteomes" id="UP000295726">
    <property type="component" value="Unassembled WGS sequence"/>
</dbReference>
<dbReference type="Gene3D" id="3.40.50.1100">
    <property type="match status" value="2"/>
</dbReference>
<dbReference type="SUPFAM" id="SSF52016">
    <property type="entry name" value="LeuD/IlvD-like"/>
    <property type="match status" value="1"/>
</dbReference>
<evidence type="ECO:0000256" key="7">
    <source>
        <dbReference type="PIRSR" id="PIRSR604450-51"/>
    </source>
</evidence>
<dbReference type="AlphaFoldDB" id="A0A4R3K9N8"/>
<dbReference type="Gene3D" id="3.20.19.10">
    <property type="entry name" value="Aconitase, domain 4"/>
    <property type="match status" value="1"/>
</dbReference>
<keyword evidence="4 7" id="KW-0663">Pyridoxal phosphate</keyword>
<evidence type="ECO:0000256" key="6">
    <source>
        <dbReference type="HAMAP-Rule" id="MF_01032"/>
    </source>
</evidence>
<dbReference type="GO" id="GO:0004795">
    <property type="term" value="F:threonine synthase activity"/>
    <property type="evidence" value="ECO:0007669"/>
    <property type="project" value="UniProtKB-UniRule"/>
</dbReference>
<keyword evidence="5 6" id="KW-0456">Lyase</keyword>
<dbReference type="NCBIfam" id="TIGR00260">
    <property type="entry name" value="thrC"/>
    <property type="match status" value="1"/>
</dbReference>
<dbReference type="GO" id="GO:0003861">
    <property type="term" value="F:3-isopropylmalate dehydratase activity"/>
    <property type="evidence" value="ECO:0007669"/>
    <property type="project" value="UniProtKB-UniRule"/>
</dbReference>
<dbReference type="EC" id="4.2.1.33" evidence="6"/>
<dbReference type="GO" id="GO:0005737">
    <property type="term" value="C:cytoplasm"/>
    <property type="evidence" value="ECO:0007669"/>
    <property type="project" value="TreeGrafter"/>
</dbReference>
<organism evidence="11 12">
    <name type="scientific">Muricomes intestini</name>
    <dbReference type="NCBI Taxonomy" id="1796634"/>
    <lineage>
        <taxon>Bacteria</taxon>
        <taxon>Bacillati</taxon>
        <taxon>Bacillota</taxon>
        <taxon>Clostridia</taxon>
        <taxon>Lachnospirales</taxon>
        <taxon>Lachnospiraceae</taxon>
        <taxon>Muricomes</taxon>
    </lineage>
</organism>
<sequence length="660" mass="73217">MKALGHVFKYGDNVDTDVIIPARYLNSFDAQELASHAMVDIDPDFAKKVQPGDMIVANKNFGCGSSREHAPLCLKTAGVSCVIAETFARIFYRNAINIGLPIIECPEAARGIEAGDEVEVDFDSGKIYNRTKGTEFQGQPFPEFMQKLIKAGGLVNYTNSKKKKNLLYKSTRNAEKTVTASEAILKGLAEDGGLFVPAEIPKLDVTMEELKDMSYQETAYAVMKQFLTDFTEEELKYCIDRAYDEKFDTETIAPLAKVGDTYYLELFHGATIAFKDMALSILPHLLTTAAKNNNVTKDIVILTATSGDTGKAALAGFADVPGTRIIVFYPKDGVSRVQELQMVTQKGKNTSVVAIHGNFDNAQSGVKALFEDKELERELNTAGYQFSSANSINIGRLVPQIVYYVYAYAKLVQNGEIKTGEQINVTVPTGNFGNILAAYYAKQMGVPIDKLICASNENKVLFDFFRTGEYDRNREFILTSSPSMDILISSNLERLIYSIAGQDAEKNTELMRQLKEEGCYKITAEMRKKLNDFEGGYATEEETKTEICETYRSTGYVMDTHTAVAAHVCRTYREKTGDNKKMLVISTASPYKFTKSVMTAIDETNNTMEESALFDGLKKISGMEIPDAIEEIRNAEILHTGECGVDKMKETVRKILGIEV</sequence>
<dbReference type="UniPathway" id="UPA00048">
    <property type="reaction ID" value="UER00071"/>
</dbReference>
<dbReference type="PANTHER" id="PTHR43515">
    <property type="entry name" value="THREONINE SYNTHASE-LIKE 1"/>
    <property type="match status" value="1"/>
</dbReference>
<feature type="domain" description="Threonine synthase N-terminal" evidence="10">
    <location>
        <begin position="168"/>
        <end position="243"/>
    </location>
</feature>
<dbReference type="GO" id="GO:0009098">
    <property type="term" value="P:L-leucine biosynthetic process"/>
    <property type="evidence" value="ECO:0007669"/>
    <property type="project" value="UniProtKB-UniRule"/>
</dbReference>
<dbReference type="InterPro" id="IPR001926">
    <property type="entry name" value="TrpB-like_PALP"/>
</dbReference>
<evidence type="ECO:0000259" key="9">
    <source>
        <dbReference type="Pfam" id="PF00694"/>
    </source>
</evidence>
<keyword evidence="6" id="KW-0432">Leucine biosynthesis</keyword>
<comment type="subunit">
    <text evidence="6">Heterodimer of LeuC and LeuD.</text>
</comment>
<dbReference type="Pfam" id="PF00291">
    <property type="entry name" value="PALP"/>
    <property type="match status" value="1"/>
</dbReference>
<dbReference type="InterPro" id="IPR011827">
    <property type="entry name" value="LeuD_type2/HacB/DmdB"/>
</dbReference>
<comment type="similarity">
    <text evidence="2">Belongs to the threonine synthase family.</text>
</comment>
<keyword evidence="6" id="KW-0100">Branched-chain amino acid biosynthesis</keyword>
<evidence type="ECO:0000313" key="11">
    <source>
        <dbReference type="EMBL" id="TCS79754.1"/>
    </source>
</evidence>
<dbReference type="Gene3D" id="3.90.1380.10">
    <property type="entry name" value="Threonine synthase, N-terminal domain"/>
    <property type="match status" value="1"/>
</dbReference>
<dbReference type="InterPro" id="IPR004450">
    <property type="entry name" value="Thr_synthase-like"/>
</dbReference>
<gene>
    <name evidence="6" type="primary">leuD</name>
    <name evidence="11" type="ORF">EDD59_1077</name>
</gene>
<evidence type="ECO:0000259" key="8">
    <source>
        <dbReference type="Pfam" id="PF00291"/>
    </source>
</evidence>
<dbReference type="EMBL" id="SLZZ01000007">
    <property type="protein sequence ID" value="TCS79754.1"/>
    <property type="molecule type" value="Genomic_DNA"/>
</dbReference>
<feature type="domain" description="Tryptophan synthase beta chain-like PALP" evidence="8">
    <location>
        <begin position="264"/>
        <end position="587"/>
    </location>
</feature>
<comment type="cofactor">
    <cofactor evidence="1 7">
        <name>pyridoxal 5'-phosphate</name>
        <dbReference type="ChEBI" id="CHEBI:597326"/>
    </cofactor>
</comment>
<keyword evidence="6" id="KW-0028">Amino-acid biosynthesis</keyword>
<accession>A0A4R3K9N8</accession>
<keyword evidence="12" id="KW-1185">Reference proteome</keyword>
<dbReference type="InterPro" id="IPR037158">
    <property type="entry name" value="Thr_synth_N_sf"/>
</dbReference>
<dbReference type="Pfam" id="PF14821">
    <property type="entry name" value="Thr_synth_N"/>
    <property type="match status" value="1"/>
</dbReference>
<evidence type="ECO:0000313" key="12">
    <source>
        <dbReference type="Proteomes" id="UP000295726"/>
    </source>
</evidence>
<evidence type="ECO:0000256" key="5">
    <source>
        <dbReference type="ARBA" id="ARBA00023239"/>
    </source>
</evidence>
<comment type="catalytic activity">
    <reaction evidence="6">
        <text>(2R,3S)-3-isopropylmalate = (2S)-2-isopropylmalate</text>
        <dbReference type="Rhea" id="RHEA:32287"/>
        <dbReference type="ChEBI" id="CHEBI:1178"/>
        <dbReference type="ChEBI" id="CHEBI:35121"/>
        <dbReference type="EC" id="4.2.1.33"/>
    </reaction>
</comment>
<dbReference type="FunFam" id="3.20.19.10:FF:000007">
    <property type="entry name" value="Isopropylmalate/citramalate isomerase small subunit"/>
    <property type="match status" value="1"/>
</dbReference>
<comment type="caution">
    <text evidence="11">The sequence shown here is derived from an EMBL/GenBank/DDBJ whole genome shotgun (WGS) entry which is preliminary data.</text>
</comment>
<dbReference type="InterPro" id="IPR000573">
    <property type="entry name" value="AconitaseA/IPMdHydase_ssu_swvl"/>
</dbReference>
<evidence type="ECO:0000256" key="2">
    <source>
        <dbReference type="ARBA" id="ARBA00005517"/>
    </source>
</evidence>
<evidence type="ECO:0000256" key="4">
    <source>
        <dbReference type="ARBA" id="ARBA00022898"/>
    </source>
</evidence>
<name>A0A4R3K9N8_9FIRM</name>
<evidence type="ECO:0000256" key="3">
    <source>
        <dbReference type="ARBA" id="ARBA00009869"/>
    </source>
</evidence>
<dbReference type="PANTHER" id="PTHR43515:SF1">
    <property type="entry name" value="THREONINE SYNTHASE-LIKE 1"/>
    <property type="match status" value="1"/>
</dbReference>
<dbReference type="CDD" id="cd01560">
    <property type="entry name" value="Thr-synth_2"/>
    <property type="match status" value="1"/>
</dbReference>
<proteinExistence type="inferred from homology"/>
<protein>
    <recommendedName>
        <fullName evidence="6">3-isopropylmalate dehydratase small subunit</fullName>
        <ecNumber evidence="6">4.2.1.33</ecNumber>
    </recommendedName>
    <alternativeName>
        <fullName evidence="6">Alpha-IPM isomerase</fullName>
        <shortName evidence="6">IPMI</shortName>
    </alternativeName>
    <alternativeName>
        <fullName evidence="6">Isopropylmalate isomerase</fullName>
    </alternativeName>
</protein>
<dbReference type="SUPFAM" id="SSF53686">
    <property type="entry name" value="Tryptophan synthase beta subunit-like PLP-dependent enzymes"/>
    <property type="match status" value="1"/>
</dbReference>
<dbReference type="Pfam" id="PF00694">
    <property type="entry name" value="Aconitase_C"/>
    <property type="match status" value="1"/>
</dbReference>
<evidence type="ECO:0000256" key="1">
    <source>
        <dbReference type="ARBA" id="ARBA00001933"/>
    </source>
</evidence>
<comment type="pathway">
    <text evidence="6">Amino-acid biosynthesis; L-leucine biosynthesis; L-leucine from 3-methyl-2-oxobutanoate: step 2/4.</text>
</comment>
<comment type="function">
    <text evidence="6">Catalyzes the isomerization between 2-isopropylmalate and 3-isopropylmalate, via the formation of 2-isopropylmaleate.</text>
</comment>
<dbReference type="NCBIfam" id="TIGR02087">
    <property type="entry name" value="LEUD_arch"/>
    <property type="match status" value="1"/>
</dbReference>
<dbReference type="InterPro" id="IPR029144">
    <property type="entry name" value="Thr_synth_N"/>
</dbReference>
<dbReference type="InterPro" id="IPR015928">
    <property type="entry name" value="Aconitase/3IPM_dehydase_swvl"/>
</dbReference>
<dbReference type="InterPro" id="IPR036052">
    <property type="entry name" value="TrpB-like_PALP_sf"/>
</dbReference>
<dbReference type="InterPro" id="IPR033940">
    <property type="entry name" value="IPMI_Swivel"/>
</dbReference>